<evidence type="ECO:0000256" key="7">
    <source>
        <dbReference type="ARBA" id="ARBA00022723"/>
    </source>
</evidence>
<dbReference type="GeneID" id="20716555"/>
<evidence type="ECO:0000256" key="10">
    <source>
        <dbReference type="ARBA" id="ARBA00022833"/>
    </source>
</evidence>
<evidence type="ECO:0000256" key="9">
    <source>
        <dbReference type="ARBA" id="ARBA00022801"/>
    </source>
</evidence>
<dbReference type="PANTHER" id="PTHR12553:SF49">
    <property type="entry name" value="ZINC PHOSPHODIESTERASE ELAC PROTEIN 2"/>
    <property type="match status" value="1"/>
</dbReference>
<sequence length="512" mass="57974">MSYVQTIGWDDYFVPPSLQLFSDGCYFIFNCGENSQRLSICINKFIYRFRLSNKLGLAKIRYIFLTNLSAHSFNGLPSFILSLDGCNTSHVTIFGPTPIKKVLDELLNTFHELKIEVTVHEIEGTEKLQLVKSHSVTISGLFYHSKSNSNFTVHPIHANNVGYLVEFDDVPGIFNPELAKEYGVLKGPDFGRLKRGFDVTLPDGSVLKSNQVCEDPTPGNQILILDHKEDLSLMAHVDYSDCLSKELDEIQSDPSDTIELDFSLEGPKLTFLGTGCSVPSVYRNVSAILVQVYENHSILLDSGEGTVLQILYTCTDFDEFVRKILSIKIVFISHSHADHHLGLYYILALQKKFKKDRSESTLVICSDVVLTWLETYNDNICKLDYKFMILTEDTETVIPLDKSQIRLVLFKVDHIFDSFGIRLSHEEVGSIVYSGDTRPCENLMAHSENADILIHEATFTDDYSENAIKTLHTTISEAVDIGWPLRINVTFRRQVRCPEPVCHTLQPEIPNR</sequence>
<keyword evidence="6" id="KW-0540">Nuclease</keyword>
<dbReference type="STRING" id="869250.J4DQA7"/>
<dbReference type="CDD" id="cd07718">
    <property type="entry name" value="RNaseZ_ELAC1_ELAC2-C-term-like_MBL-fold"/>
    <property type="match status" value="1"/>
</dbReference>
<dbReference type="Pfam" id="PF23023">
    <property type="entry name" value="Anti-Pycsar_Apyc1"/>
    <property type="match status" value="1"/>
</dbReference>
<dbReference type="EMBL" id="AP011949">
    <property type="protein sequence ID" value="BAM42124.1"/>
    <property type="molecule type" value="Genomic_DNA"/>
</dbReference>
<comment type="catalytic activity">
    <reaction evidence="1">
        <text>Endonucleolytic cleavage of RNA, removing extra 3' nucleotides from tRNA precursor, generating 3' termini of tRNAs. A 3'-hydroxy group is left at the tRNA terminus and a 5'-phosphoryl group is left at the trailer molecule.</text>
        <dbReference type="EC" id="3.1.26.11"/>
    </reaction>
</comment>
<evidence type="ECO:0000256" key="6">
    <source>
        <dbReference type="ARBA" id="ARBA00022722"/>
    </source>
</evidence>
<evidence type="ECO:0000256" key="5">
    <source>
        <dbReference type="ARBA" id="ARBA00022694"/>
    </source>
</evidence>
<comment type="cofactor">
    <cofactor evidence="2">
        <name>Zn(2+)</name>
        <dbReference type="ChEBI" id="CHEBI:29105"/>
    </cofactor>
</comment>
<dbReference type="RefSeq" id="XP_009692425.1">
    <property type="nucleotide sequence ID" value="XM_009694130.1"/>
</dbReference>
<evidence type="ECO:0000256" key="2">
    <source>
        <dbReference type="ARBA" id="ARBA00001947"/>
    </source>
</evidence>
<dbReference type="Proteomes" id="UP000003786">
    <property type="component" value="Chromosome 4"/>
</dbReference>
<dbReference type="KEGG" id="tot:TOT_040000497"/>
<proteinExistence type="inferred from homology"/>
<dbReference type="OMA" id="HEASTYE"/>
<dbReference type="InterPro" id="IPR001279">
    <property type="entry name" value="Metallo-B-lactamas"/>
</dbReference>
<keyword evidence="5" id="KW-0819">tRNA processing</keyword>
<dbReference type="GO" id="GO:0046872">
    <property type="term" value="F:metal ion binding"/>
    <property type="evidence" value="ECO:0007669"/>
    <property type="project" value="UniProtKB-KW"/>
</dbReference>
<dbReference type="EC" id="3.1.26.11" evidence="4"/>
<dbReference type="SUPFAM" id="SSF56281">
    <property type="entry name" value="Metallo-hydrolase/oxidoreductase"/>
    <property type="match status" value="2"/>
</dbReference>
<keyword evidence="9" id="KW-0378">Hydrolase</keyword>
<keyword evidence="7" id="KW-0479">Metal-binding</keyword>
<keyword evidence="10" id="KW-0862">Zinc</keyword>
<evidence type="ECO:0000313" key="12">
    <source>
        <dbReference type="EMBL" id="BAM42124.1"/>
    </source>
</evidence>
<dbReference type="eggNOG" id="KOG2121">
    <property type="taxonomic scope" value="Eukaryota"/>
</dbReference>
<evidence type="ECO:0000313" key="13">
    <source>
        <dbReference type="Proteomes" id="UP000003786"/>
    </source>
</evidence>
<organism evidence="12 13">
    <name type="scientific">Theileria orientalis strain Shintoku</name>
    <dbReference type="NCBI Taxonomy" id="869250"/>
    <lineage>
        <taxon>Eukaryota</taxon>
        <taxon>Sar</taxon>
        <taxon>Alveolata</taxon>
        <taxon>Apicomplexa</taxon>
        <taxon>Aconoidasida</taxon>
        <taxon>Piroplasmida</taxon>
        <taxon>Theileriidae</taxon>
        <taxon>Theileria</taxon>
    </lineage>
</organism>
<dbReference type="PANTHER" id="PTHR12553">
    <property type="entry name" value="ZINC PHOSPHODIESTERASE ELAC PROTEIN 2"/>
    <property type="match status" value="1"/>
</dbReference>
<dbReference type="SMART" id="SM00849">
    <property type="entry name" value="Lactamase_B"/>
    <property type="match status" value="1"/>
</dbReference>
<evidence type="ECO:0000256" key="8">
    <source>
        <dbReference type="ARBA" id="ARBA00022759"/>
    </source>
</evidence>
<dbReference type="VEuPathDB" id="PiroplasmaDB:TOT_040000497"/>
<dbReference type="AlphaFoldDB" id="J4DQA7"/>
<keyword evidence="8" id="KW-0255">Endonuclease</keyword>
<comment type="similarity">
    <text evidence="3">Belongs to the RNase Z family.</text>
</comment>
<evidence type="ECO:0000256" key="1">
    <source>
        <dbReference type="ARBA" id="ARBA00000402"/>
    </source>
</evidence>
<dbReference type="GO" id="GO:0042781">
    <property type="term" value="F:3'-tRNA processing endoribonuclease activity"/>
    <property type="evidence" value="ECO:0007669"/>
    <property type="project" value="UniProtKB-EC"/>
</dbReference>
<keyword evidence="13" id="KW-1185">Reference proteome</keyword>
<evidence type="ECO:0000259" key="11">
    <source>
        <dbReference type="SMART" id="SM00849"/>
    </source>
</evidence>
<dbReference type="GO" id="GO:0005739">
    <property type="term" value="C:mitochondrion"/>
    <property type="evidence" value="ECO:0007669"/>
    <property type="project" value="TreeGrafter"/>
</dbReference>
<name>J4DQA7_THEOR</name>
<accession>J4DQA7</accession>
<dbReference type="OrthoDB" id="527344at2759"/>
<feature type="domain" description="Metallo-beta-lactamase" evidence="11">
    <location>
        <begin position="284"/>
        <end position="486"/>
    </location>
</feature>
<dbReference type="InterPro" id="IPR036866">
    <property type="entry name" value="RibonucZ/Hydroxyglut_hydro"/>
</dbReference>
<gene>
    <name evidence="12" type="ORF">TOT_040000497</name>
</gene>
<dbReference type="InterPro" id="IPR047151">
    <property type="entry name" value="RNZ2-like"/>
</dbReference>
<evidence type="ECO:0000256" key="4">
    <source>
        <dbReference type="ARBA" id="ARBA00012477"/>
    </source>
</evidence>
<protein>
    <recommendedName>
        <fullName evidence="4">ribonuclease Z</fullName>
        <ecNumber evidence="4">3.1.26.11</ecNumber>
    </recommendedName>
</protein>
<dbReference type="Gene3D" id="3.60.15.10">
    <property type="entry name" value="Ribonuclease Z/Hydroxyacylglutathione hydrolase-like"/>
    <property type="match status" value="2"/>
</dbReference>
<evidence type="ECO:0000256" key="3">
    <source>
        <dbReference type="ARBA" id="ARBA00007823"/>
    </source>
</evidence>
<dbReference type="GO" id="GO:1990180">
    <property type="term" value="P:mitochondrial tRNA 3'-end processing"/>
    <property type="evidence" value="ECO:0007669"/>
    <property type="project" value="TreeGrafter"/>
</dbReference>
<reference evidence="12 13" key="1">
    <citation type="journal article" date="2012" name="MBio">
        <title>Comparative genome analysis of three eukaryotic parasites with differing abilities to transform leukocytes reveals key mediators of Theileria-induced leukocyte transformation.</title>
        <authorList>
            <person name="Hayashida K."/>
            <person name="Hara Y."/>
            <person name="Abe T."/>
            <person name="Yamasaki C."/>
            <person name="Toyoda A."/>
            <person name="Kosuge T."/>
            <person name="Suzuki Y."/>
            <person name="Sato Y."/>
            <person name="Kawashima S."/>
            <person name="Katayama T."/>
            <person name="Wakaguri H."/>
            <person name="Inoue N."/>
            <person name="Homma K."/>
            <person name="Tada-Umezaki M."/>
            <person name="Yagi Y."/>
            <person name="Fujii Y."/>
            <person name="Habara T."/>
            <person name="Kanehisa M."/>
            <person name="Watanabe H."/>
            <person name="Ito K."/>
            <person name="Gojobori T."/>
            <person name="Sugawara H."/>
            <person name="Imanishi T."/>
            <person name="Weir W."/>
            <person name="Gardner M."/>
            <person name="Pain A."/>
            <person name="Shiels B."/>
            <person name="Hattori M."/>
            <person name="Nene V."/>
            <person name="Sugimoto C."/>
        </authorList>
    </citation>
    <scope>NUCLEOTIDE SEQUENCE [LARGE SCALE GENOMIC DNA]</scope>
    <source>
        <strain evidence="12 13">Shintoku</strain>
    </source>
</reference>